<sequence>MIAIALSLVAVTARAQIENDDDDALAVDRGTTQASHGVGRTCGATGARPGSPVPPGYFAGLGDPARNLSIELEGRIGVGPIGALRAQARGALPLTPLVALSAGIAAGASFGPDADIVRAPAIDVGVVMHSPCGEWRGEASLAWMTPTAESATPAQLDLSMRTALLMGPADDALWFPRTGGGGWRASASFEMRSDPFAGDAMLVVTSGLGIRLGQAWIATWLGNQEGLVGGLSAQLFLGSAAIHMRWGVRGDVSFSSIWPGGDVFPVSVDGVWGWEPIRELQLELFGGGAILVEQVDSIRGGGRGGLRVIGFFDL</sequence>
<dbReference type="AlphaFoldDB" id="A0A0F6YN86"/>
<name>A0A0F6YN86_9BACT</name>
<dbReference type="EMBL" id="CP011125">
    <property type="protein sequence ID" value="AKF10160.1"/>
    <property type="molecule type" value="Genomic_DNA"/>
</dbReference>
<gene>
    <name evidence="1" type="ORF">DB32_007309</name>
</gene>
<evidence type="ECO:0000313" key="2">
    <source>
        <dbReference type="Proteomes" id="UP000034883"/>
    </source>
</evidence>
<reference evidence="1 2" key="1">
    <citation type="submission" date="2015-03" db="EMBL/GenBank/DDBJ databases">
        <title>Genome assembly of Sandaracinus amylolyticus DSM 53668.</title>
        <authorList>
            <person name="Sharma G."/>
            <person name="Subramanian S."/>
        </authorList>
    </citation>
    <scope>NUCLEOTIDE SEQUENCE [LARGE SCALE GENOMIC DNA]</scope>
    <source>
        <strain evidence="1 2">DSM 53668</strain>
    </source>
</reference>
<accession>A0A0F6YN86</accession>
<dbReference type="KEGG" id="samy:DB32_007309"/>
<keyword evidence="2" id="KW-1185">Reference proteome</keyword>
<evidence type="ECO:0000313" key="1">
    <source>
        <dbReference type="EMBL" id="AKF10160.1"/>
    </source>
</evidence>
<organism evidence="1 2">
    <name type="scientific">Sandaracinus amylolyticus</name>
    <dbReference type="NCBI Taxonomy" id="927083"/>
    <lineage>
        <taxon>Bacteria</taxon>
        <taxon>Pseudomonadati</taxon>
        <taxon>Myxococcota</taxon>
        <taxon>Polyangia</taxon>
        <taxon>Polyangiales</taxon>
        <taxon>Sandaracinaceae</taxon>
        <taxon>Sandaracinus</taxon>
    </lineage>
</organism>
<protein>
    <submittedName>
        <fullName evidence="1">Uncharacterized protein</fullName>
    </submittedName>
</protein>
<proteinExistence type="predicted"/>
<dbReference type="STRING" id="927083.DB32_007309"/>
<dbReference type="Proteomes" id="UP000034883">
    <property type="component" value="Chromosome"/>
</dbReference>